<evidence type="ECO:0008006" key="3">
    <source>
        <dbReference type="Google" id="ProtNLM"/>
    </source>
</evidence>
<reference evidence="1" key="1">
    <citation type="journal article" date="2015" name="Genom Data">
        <title>Draft genome sequences of Phytophthora kernoviae and Phytophthora ramorum lineage EU2 from Scotland.</title>
        <authorList>
            <person name="Sambles C."/>
            <person name="Schlenzig A."/>
            <person name="O'Neill P."/>
            <person name="Grant M."/>
            <person name="Studholme D.J."/>
        </authorList>
    </citation>
    <scope>NUCLEOTIDE SEQUENCE</scope>
    <source>
        <strain evidence="1">00238/432</strain>
    </source>
</reference>
<reference evidence="1" key="2">
    <citation type="submission" date="2020-02" db="EMBL/GenBank/DDBJ databases">
        <authorList>
            <person name="Studholme D.J."/>
        </authorList>
    </citation>
    <scope>NUCLEOTIDE SEQUENCE</scope>
    <source>
        <strain evidence="1">00238/432</strain>
    </source>
</reference>
<name>A0A8J4SJ87_9STRA</name>
<dbReference type="EMBL" id="AOFI03000005">
    <property type="protein sequence ID" value="KAF4325345.1"/>
    <property type="molecule type" value="Genomic_DNA"/>
</dbReference>
<evidence type="ECO:0000313" key="2">
    <source>
        <dbReference type="Proteomes" id="UP000702964"/>
    </source>
</evidence>
<protein>
    <recommendedName>
        <fullName evidence="3">YtxH domain-containing protein</fullName>
    </recommendedName>
</protein>
<sequence>METIQYSIRLHDMFTAAMPRKQRLELFQKTIQAVMEVLPCDALYWYGSDKLVEPEAYTLSQEREEHLYAAMNVRMYQAGGTEEQRQLVMDTVGLSALGSVTALLLAPKSGRELRQDISEGARQVSEKSQELASKVGEQSAQIVSKVKETADVVIQDIQSWRNCAEGKEVRVSAVITDSDSSIDSAADNAVNESGIEVIAKLPADDSKDNI</sequence>
<dbReference type="PANTHER" id="PTHR35792:SF2">
    <property type="entry name" value="GENERAL STRESS PROTEIN"/>
    <property type="match status" value="1"/>
</dbReference>
<dbReference type="PANTHER" id="PTHR35792">
    <property type="entry name" value="GENERAL STRESS PROTEIN"/>
    <property type="match status" value="1"/>
</dbReference>
<accession>A0A8J4SJ87</accession>
<gene>
    <name evidence="1" type="ORF">G195_000952</name>
</gene>
<dbReference type="AlphaFoldDB" id="A0A8J4SJ87"/>
<organism evidence="1 2">
    <name type="scientific">Phytophthora kernoviae 00238/432</name>
    <dbReference type="NCBI Taxonomy" id="1284355"/>
    <lineage>
        <taxon>Eukaryota</taxon>
        <taxon>Sar</taxon>
        <taxon>Stramenopiles</taxon>
        <taxon>Oomycota</taxon>
        <taxon>Peronosporomycetes</taxon>
        <taxon>Peronosporales</taxon>
        <taxon>Peronosporaceae</taxon>
        <taxon>Phytophthora</taxon>
    </lineage>
</organism>
<dbReference type="InterPro" id="IPR052928">
    <property type="entry name" value="Desiccation-related_membrane"/>
</dbReference>
<dbReference type="Proteomes" id="UP000702964">
    <property type="component" value="Unassembled WGS sequence"/>
</dbReference>
<dbReference type="InterPro" id="IPR024623">
    <property type="entry name" value="YtxH"/>
</dbReference>
<dbReference type="Pfam" id="PF12732">
    <property type="entry name" value="YtxH"/>
    <property type="match status" value="1"/>
</dbReference>
<evidence type="ECO:0000313" key="1">
    <source>
        <dbReference type="EMBL" id="KAF4325345.1"/>
    </source>
</evidence>
<comment type="caution">
    <text evidence="1">The sequence shown here is derived from an EMBL/GenBank/DDBJ whole genome shotgun (WGS) entry which is preliminary data.</text>
</comment>
<proteinExistence type="predicted"/>